<dbReference type="FunFam" id="1.10.150.250:FF:000002">
    <property type="entry name" value="Succinate dehydrogenase assembly factor 2, mitochondrial"/>
    <property type="match status" value="1"/>
</dbReference>
<dbReference type="PANTHER" id="PTHR12469:SF2">
    <property type="entry name" value="SUCCINATE DEHYDROGENASE ASSEMBLY FACTOR 2, MITOCHONDRIAL"/>
    <property type="match status" value="1"/>
</dbReference>
<gene>
    <name evidence="4" type="ORF">BXYJ_LOCUS4460</name>
</gene>
<dbReference type="EMBL" id="CAJFCV020000002">
    <property type="protein sequence ID" value="CAG9099231.1"/>
    <property type="molecule type" value="Genomic_DNA"/>
</dbReference>
<evidence type="ECO:0000256" key="1">
    <source>
        <dbReference type="ARBA" id="ARBA00004305"/>
    </source>
</evidence>
<dbReference type="GO" id="GO:0034553">
    <property type="term" value="P:mitochondrial respiratory chain complex II assembly"/>
    <property type="evidence" value="ECO:0007669"/>
    <property type="project" value="TreeGrafter"/>
</dbReference>
<dbReference type="PANTHER" id="PTHR12469">
    <property type="entry name" value="PROTEIN EMI5 HOMOLOG, MITOCHONDRIAL"/>
    <property type="match status" value="1"/>
</dbReference>
<dbReference type="Proteomes" id="UP000582659">
    <property type="component" value="Unassembled WGS sequence"/>
</dbReference>
<dbReference type="SUPFAM" id="SSF109910">
    <property type="entry name" value="YgfY-like"/>
    <property type="match status" value="1"/>
</dbReference>
<dbReference type="SMR" id="A0A1I7SWD3"/>
<dbReference type="GO" id="GO:0006121">
    <property type="term" value="P:mitochondrial electron transport, succinate to ubiquinone"/>
    <property type="evidence" value="ECO:0007669"/>
    <property type="project" value="TreeGrafter"/>
</dbReference>
<evidence type="ECO:0000313" key="7">
    <source>
        <dbReference type="WBParaSite" id="BXY_1736400.1"/>
    </source>
</evidence>
<reference evidence="7" key="1">
    <citation type="submission" date="2016-11" db="UniProtKB">
        <authorList>
            <consortium name="WormBaseParasite"/>
        </authorList>
    </citation>
    <scope>IDENTIFICATION</scope>
</reference>
<dbReference type="WBParaSite" id="BXY_1736400.1">
    <property type="protein sequence ID" value="BXY_1736400.1"/>
    <property type="gene ID" value="BXY_1736400"/>
</dbReference>
<reference evidence="4" key="2">
    <citation type="submission" date="2020-09" db="EMBL/GenBank/DDBJ databases">
        <authorList>
            <person name="Kikuchi T."/>
        </authorList>
    </citation>
    <scope>NUCLEOTIDE SEQUENCE</scope>
    <source>
        <strain evidence="4">Ka4C1</strain>
    </source>
</reference>
<dbReference type="InterPro" id="IPR005631">
    <property type="entry name" value="SDH"/>
</dbReference>
<dbReference type="Proteomes" id="UP000095284">
    <property type="component" value="Unplaced"/>
</dbReference>
<dbReference type="Pfam" id="PF03937">
    <property type="entry name" value="Sdh5"/>
    <property type="match status" value="1"/>
</dbReference>
<keyword evidence="6" id="KW-1185">Reference proteome</keyword>
<evidence type="ECO:0000256" key="3">
    <source>
        <dbReference type="ARBA" id="ARBA00023186"/>
    </source>
</evidence>
<keyword evidence="3" id="KW-0143">Chaperone</keyword>
<evidence type="ECO:0000313" key="4">
    <source>
        <dbReference type="EMBL" id="CAD5216299.1"/>
    </source>
</evidence>
<dbReference type="InterPro" id="IPR036714">
    <property type="entry name" value="SDH_sf"/>
</dbReference>
<accession>A0A1I7SWD3</accession>
<evidence type="ECO:0000256" key="2">
    <source>
        <dbReference type="ARBA" id="ARBA00023128"/>
    </source>
</evidence>
<comment type="subcellular location">
    <subcellularLocation>
        <location evidence="1">Mitochondrion matrix</location>
    </subcellularLocation>
</comment>
<protein>
    <submittedName>
        <fullName evidence="4">(pine wood nematode) hypothetical protein</fullName>
    </submittedName>
</protein>
<evidence type="ECO:0000313" key="5">
    <source>
        <dbReference type="Proteomes" id="UP000095284"/>
    </source>
</evidence>
<sequence>MNRLFRLVVGPSFRLLSTEVSQKSPLETFRARLYYQSKKRGILENDILIGGFAEKELKNLSQVELENYDTLINGDIMEWDLFYYLSNKKEPPEEVQNNLAFKKMKEFVAKLKK</sequence>
<dbReference type="EMBL" id="CAJFDI010000002">
    <property type="protein sequence ID" value="CAD5216299.1"/>
    <property type="molecule type" value="Genomic_DNA"/>
</dbReference>
<proteinExistence type="predicted"/>
<organism evidence="5 7">
    <name type="scientific">Bursaphelenchus xylophilus</name>
    <name type="common">Pinewood nematode worm</name>
    <name type="synonym">Aphelenchoides xylophilus</name>
    <dbReference type="NCBI Taxonomy" id="6326"/>
    <lineage>
        <taxon>Eukaryota</taxon>
        <taxon>Metazoa</taxon>
        <taxon>Ecdysozoa</taxon>
        <taxon>Nematoda</taxon>
        <taxon>Chromadorea</taxon>
        <taxon>Rhabditida</taxon>
        <taxon>Tylenchina</taxon>
        <taxon>Tylenchomorpha</taxon>
        <taxon>Aphelenchoidea</taxon>
        <taxon>Aphelenchoididae</taxon>
        <taxon>Bursaphelenchus</taxon>
    </lineage>
</organism>
<dbReference type="AlphaFoldDB" id="A0A1I7SWD3"/>
<name>A0A1I7SWD3_BURXY</name>
<evidence type="ECO:0000313" key="6">
    <source>
        <dbReference type="Proteomes" id="UP000659654"/>
    </source>
</evidence>
<dbReference type="OrthoDB" id="284292at2759"/>
<keyword evidence="2" id="KW-0496">Mitochondrion</keyword>
<dbReference type="GO" id="GO:0006099">
    <property type="term" value="P:tricarboxylic acid cycle"/>
    <property type="evidence" value="ECO:0007669"/>
    <property type="project" value="TreeGrafter"/>
</dbReference>
<dbReference type="Gene3D" id="1.10.150.250">
    <property type="entry name" value="Flavinator of succinate dehydrogenase"/>
    <property type="match status" value="1"/>
</dbReference>
<dbReference type="GO" id="GO:0005759">
    <property type="term" value="C:mitochondrial matrix"/>
    <property type="evidence" value="ECO:0007669"/>
    <property type="project" value="UniProtKB-SubCell"/>
</dbReference>
<dbReference type="Proteomes" id="UP000659654">
    <property type="component" value="Unassembled WGS sequence"/>
</dbReference>